<keyword evidence="2" id="KW-1185">Reference proteome</keyword>
<protein>
    <submittedName>
        <fullName evidence="3">Uncharacterized protein</fullName>
    </submittedName>
</protein>
<keyword evidence="1" id="KW-0812">Transmembrane</keyword>
<keyword evidence="1" id="KW-1133">Transmembrane helix</keyword>
<dbReference type="WBParaSite" id="ACRNAN_Path_383.g1460.t1">
    <property type="protein sequence ID" value="ACRNAN_Path_383.g1460.t1"/>
    <property type="gene ID" value="ACRNAN_Path_383.g1460"/>
</dbReference>
<dbReference type="AlphaFoldDB" id="A0A914C627"/>
<keyword evidence="1" id="KW-0472">Membrane</keyword>
<evidence type="ECO:0000256" key="1">
    <source>
        <dbReference type="SAM" id="Phobius"/>
    </source>
</evidence>
<reference evidence="3" key="1">
    <citation type="submission" date="2022-11" db="UniProtKB">
        <authorList>
            <consortium name="WormBaseParasite"/>
        </authorList>
    </citation>
    <scope>IDENTIFICATION</scope>
</reference>
<feature type="transmembrane region" description="Helical" evidence="1">
    <location>
        <begin position="56"/>
        <end position="82"/>
    </location>
</feature>
<proteinExistence type="predicted"/>
<dbReference type="Proteomes" id="UP000887540">
    <property type="component" value="Unplaced"/>
</dbReference>
<sequence length="145" mass="17116">MWNKSPKWMMPYLALQFYFFIGWFLYCLLFIITFLFPSLPVKDLIHNMEGGLDEVLRIIAFLYITIFEAWFLKVSIACYVYYTKKNDRLNSTARPTPFENNTYRIGPIMEVFDNPNYREGNTESDDDLDLESPVFLSFPNANSIS</sequence>
<feature type="transmembrane region" description="Helical" evidence="1">
    <location>
        <begin position="12"/>
        <end position="36"/>
    </location>
</feature>
<name>A0A914C627_9BILA</name>
<accession>A0A914C627</accession>
<evidence type="ECO:0000313" key="2">
    <source>
        <dbReference type="Proteomes" id="UP000887540"/>
    </source>
</evidence>
<organism evidence="2 3">
    <name type="scientific">Acrobeloides nanus</name>
    <dbReference type="NCBI Taxonomy" id="290746"/>
    <lineage>
        <taxon>Eukaryota</taxon>
        <taxon>Metazoa</taxon>
        <taxon>Ecdysozoa</taxon>
        <taxon>Nematoda</taxon>
        <taxon>Chromadorea</taxon>
        <taxon>Rhabditida</taxon>
        <taxon>Tylenchina</taxon>
        <taxon>Cephalobomorpha</taxon>
        <taxon>Cephaloboidea</taxon>
        <taxon>Cephalobidae</taxon>
        <taxon>Acrobeloides</taxon>
    </lineage>
</organism>
<evidence type="ECO:0000313" key="3">
    <source>
        <dbReference type="WBParaSite" id="ACRNAN_Path_383.g1460.t1"/>
    </source>
</evidence>